<dbReference type="Proteomes" id="UP000050525">
    <property type="component" value="Unassembled WGS sequence"/>
</dbReference>
<dbReference type="eggNOG" id="ENOG502R7PE">
    <property type="taxonomic scope" value="Eukaryota"/>
</dbReference>
<accession>A0A151N2C3</accession>
<dbReference type="AlphaFoldDB" id="A0A151N2C3"/>
<gene>
    <name evidence="2" type="ORF">Y1Q_0007705</name>
</gene>
<feature type="compositionally biased region" description="Polar residues" evidence="1">
    <location>
        <begin position="18"/>
        <end position="37"/>
    </location>
</feature>
<proteinExistence type="predicted"/>
<comment type="caution">
    <text evidence="2">The sequence shown here is derived from an EMBL/GenBank/DDBJ whole genome shotgun (WGS) entry which is preliminary data.</text>
</comment>
<keyword evidence="3" id="KW-1185">Reference proteome</keyword>
<feature type="compositionally biased region" description="Basic and acidic residues" evidence="1">
    <location>
        <begin position="43"/>
        <end position="56"/>
    </location>
</feature>
<sequence length="110" mass="12502">MHSHSVSLLASPEDSAGLASSTEEVITDTTMGGNASSPEILQEQEKEQEAQKKKEAIQQKMEKELQEISDRYQKLLNNLREEADNDVSIIEFVLKKFEAIFSKIKNWFKS</sequence>
<protein>
    <submittedName>
        <fullName evidence="2">Uncharacterized protein</fullName>
    </submittedName>
</protein>
<reference evidence="2 3" key="1">
    <citation type="journal article" date="2012" name="Genome Biol.">
        <title>Sequencing three crocodilian genomes to illuminate the evolution of archosaurs and amniotes.</title>
        <authorList>
            <person name="St John J.A."/>
            <person name="Braun E.L."/>
            <person name="Isberg S.R."/>
            <person name="Miles L.G."/>
            <person name="Chong A.Y."/>
            <person name="Gongora J."/>
            <person name="Dalzell P."/>
            <person name="Moran C."/>
            <person name="Bed'hom B."/>
            <person name="Abzhanov A."/>
            <person name="Burgess S.C."/>
            <person name="Cooksey A.M."/>
            <person name="Castoe T.A."/>
            <person name="Crawford N.G."/>
            <person name="Densmore L.D."/>
            <person name="Drew J.C."/>
            <person name="Edwards S.V."/>
            <person name="Faircloth B.C."/>
            <person name="Fujita M.K."/>
            <person name="Greenwold M.J."/>
            <person name="Hoffmann F.G."/>
            <person name="Howard J.M."/>
            <person name="Iguchi T."/>
            <person name="Janes D.E."/>
            <person name="Khan S.Y."/>
            <person name="Kohno S."/>
            <person name="de Koning A.J."/>
            <person name="Lance S.L."/>
            <person name="McCarthy F.M."/>
            <person name="McCormack J.E."/>
            <person name="Merchant M.E."/>
            <person name="Peterson D.G."/>
            <person name="Pollock D.D."/>
            <person name="Pourmand N."/>
            <person name="Raney B.J."/>
            <person name="Roessler K.A."/>
            <person name="Sanford J.R."/>
            <person name="Sawyer R.H."/>
            <person name="Schmidt C.J."/>
            <person name="Triplett E.W."/>
            <person name="Tuberville T.D."/>
            <person name="Venegas-Anaya M."/>
            <person name="Howard J.T."/>
            <person name="Jarvis E.D."/>
            <person name="Guillette L.J.Jr."/>
            <person name="Glenn T.C."/>
            <person name="Green R.E."/>
            <person name="Ray D.A."/>
        </authorList>
    </citation>
    <scope>NUCLEOTIDE SEQUENCE [LARGE SCALE GENOMIC DNA]</scope>
    <source>
        <strain evidence="2">KSC_2009_1</strain>
    </source>
</reference>
<dbReference type="EMBL" id="AKHW03004139">
    <property type="protein sequence ID" value="KYO30877.1"/>
    <property type="molecule type" value="Genomic_DNA"/>
</dbReference>
<evidence type="ECO:0000256" key="1">
    <source>
        <dbReference type="SAM" id="MobiDB-lite"/>
    </source>
</evidence>
<evidence type="ECO:0000313" key="2">
    <source>
        <dbReference type="EMBL" id="KYO30877.1"/>
    </source>
</evidence>
<feature type="region of interest" description="Disordered" evidence="1">
    <location>
        <begin position="1"/>
        <end position="56"/>
    </location>
</feature>
<organism evidence="2 3">
    <name type="scientific">Alligator mississippiensis</name>
    <name type="common">American alligator</name>
    <dbReference type="NCBI Taxonomy" id="8496"/>
    <lineage>
        <taxon>Eukaryota</taxon>
        <taxon>Metazoa</taxon>
        <taxon>Chordata</taxon>
        <taxon>Craniata</taxon>
        <taxon>Vertebrata</taxon>
        <taxon>Euteleostomi</taxon>
        <taxon>Archelosauria</taxon>
        <taxon>Archosauria</taxon>
        <taxon>Crocodylia</taxon>
        <taxon>Alligatoridae</taxon>
        <taxon>Alligatorinae</taxon>
        <taxon>Alligator</taxon>
    </lineage>
</organism>
<name>A0A151N2C3_ALLMI</name>
<evidence type="ECO:0000313" key="3">
    <source>
        <dbReference type="Proteomes" id="UP000050525"/>
    </source>
</evidence>